<name>A0A9D4IH88_DREPO</name>
<dbReference type="PANTHER" id="PTHR37445">
    <property type="entry name" value="PROTEIN CBG24663"/>
    <property type="match status" value="1"/>
</dbReference>
<evidence type="ECO:0000313" key="2">
    <source>
        <dbReference type="EMBL" id="KAH3773209.1"/>
    </source>
</evidence>
<gene>
    <name evidence="2" type="ORF">DPMN_174566</name>
</gene>
<dbReference type="AlphaFoldDB" id="A0A9D4IH88"/>
<sequence>MLTLVSKRQDQLEEEVKKLNNGMKEFNNKMDTQSSEFHDLMKDVSEIKNGMPAMINEKVSEMIMDKQEEESRVSNMIFFNVEEVKGGNSKESDAILIGEVLDSLNIELERSQLANITRLITENGSKIRPIRVRIENRGKRGEILRNAFKLKGLGKLSKVGIGRDLTQKQREHNANLRKLLEEKRTEYPGQMWVIRRDKIVEQTRVVPPDAVPDAGNHQK</sequence>
<reference evidence="2" key="1">
    <citation type="journal article" date="2019" name="bioRxiv">
        <title>The Genome of the Zebra Mussel, Dreissena polymorpha: A Resource for Invasive Species Research.</title>
        <authorList>
            <person name="McCartney M.A."/>
            <person name="Auch B."/>
            <person name="Kono T."/>
            <person name="Mallez S."/>
            <person name="Zhang Y."/>
            <person name="Obille A."/>
            <person name="Becker A."/>
            <person name="Abrahante J.E."/>
            <person name="Garbe J."/>
            <person name="Badalamenti J.P."/>
            <person name="Herman A."/>
            <person name="Mangelson H."/>
            <person name="Liachko I."/>
            <person name="Sullivan S."/>
            <person name="Sone E.D."/>
            <person name="Koren S."/>
            <person name="Silverstein K.A.T."/>
            <person name="Beckman K.B."/>
            <person name="Gohl D.M."/>
        </authorList>
    </citation>
    <scope>NUCLEOTIDE SEQUENCE</scope>
    <source>
        <strain evidence="2">Duluth1</strain>
        <tissue evidence="2">Whole animal</tissue>
    </source>
</reference>
<keyword evidence="3" id="KW-1185">Reference proteome</keyword>
<keyword evidence="1" id="KW-0175">Coiled coil</keyword>
<feature type="coiled-coil region" evidence="1">
    <location>
        <begin position="2"/>
        <end position="36"/>
    </location>
</feature>
<proteinExistence type="predicted"/>
<reference evidence="2" key="2">
    <citation type="submission" date="2020-11" db="EMBL/GenBank/DDBJ databases">
        <authorList>
            <person name="McCartney M.A."/>
            <person name="Auch B."/>
            <person name="Kono T."/>
            <person name="Mallez S."/>
            <person name="Becker A."/>
            <person name="Gohl D.M."/>
            <person name="Silverstein K.A.T."/>
            <person name="Koren S."/>
            <person name="Bechman K.B."/>
            <person name="Herman A."/>
            <person name="Abrahante J.E."/>
            <person name="Garbe J."/>
        </authorList>
    </citation>
    <scope>NUCLEOTIDE SEQUENCE</scope>
    <source>
        <strain evidence="2">Duluth1</strain>
        <tissue evidence="2">Whole animal</tissue>
    </source>
</reference>
<protein>
    <recommendedName>
        <fullName evidence="4">Endonuclease-reverse transcriptase</fullName>
    </recommendedName>
</protein>
<evidence type="ECO:0000256" key="1">
    <source>
        <dbReference type="SAM" id="Coils"/>
    </source>
</evidence>
<comment type="caution">
    <text evidence="2">The sequence shown here is derived from an EMBL/GenBank/DDBJ whole genome shotgun (WGS) entry which is preliminary data.</text>
</comment>
<dbReference type="EMBL" id="JAIWYP010000009">
    <property type="protein sequence ID" value="KAH3773209.1"/>
    <property type="molecule type" value="Genomic_DNA"/>
</dbReference>
<evidence type="ECO:0000313" key="3">
    <source>
        <dbReference type="Proteomes" id="UP000828390"/>
    </source>
</evidence>
<organism evidence="2 3">
    <name type="scientific">Dreissena polymorpha</name>
    <name type="common">Zebra mussel</name>
    <name type="synonym">Mytilus polymorpha</name>
    <dbReference type="NCBI Taxonomy" id="45954"/>
    <lineage>
        <taxon>Eukaryota</taxon>
        <taxon>Metazoa</taxon>
        <taxon>Spiralia</taxon>
        <taxon>Lophotrochozoa</taxon>
        <taxon>Mollusca</taxon>
        <taxon>Bivalvia</taxon>
        <taxon>Autobranchia</taxon>
        <taxon>Heteroconchia</taxon>
        <taxon>Euheterodonta</taxon>
        <taxon>Imparidentia</taxon>
        <taxon>Neoheterodontei</taxon>
        <taxon>Myida</taxon>
        <taxon>Dreissenoidea</taxon>
        <taxon>Dreissenidae</taxon>
        <taxon>Dreissena</taxon>
    </lineage>
</organism>
<dbReference type="Proteomes" id="UP000828390">
    <property type="component" value="Unassembled WGS sequence"/>
</dbReference>
<accession>A0A9D4IH88</accession>
<dbReference type="PANTHER" id="PTHR37445:SF3">
    <property type="entry name" value="ZINC FINGER PHD-TYPE DOMAIN-CONTAINING PROTEIN"/>
    <property type="match status" value="1"/>
</dbReference>
<evidence type="ECO:0008006" key="4">
    <source>
        <dbReference type="Google" id="ProtNLM"/>
    </source>
</evidence>